<protein>
    <submittedName>
        <fullName evidence="2">C-type lectin domain-containing protein</fullName>
    </submittedName>
</protein>
<organism evidence="1 2">
    <name type="scientific">Rhabditophanes sp. KR3021</name>
    <dbReference type="NCBI Taxonomy" id="114890"/>
    <lineage>
        <taxon>Eukaryota</taxon>
        <taxon>Metazoa</taxon>
        <taxon>Ecdysozoa</taxon>
        <taxon>Nematoda</taxon>
        <taxon>Chromadorea</taxon>
        <taxon>Rhabditida</taxon>
        <taxon>Tylenchina</taxon>
        <taxon>Panagrolaimomorpha</taxon>
        <taxon>Strongyloidoidea</taxon>
        <taxon>Alloionematidae</taxon>
        <taxon>Rhabditophanes</taxon>
    </lineage>
</organism>
<name>A0AC35TNQ2_9BILA</name>
<evidence type="ECO:0000313" key="1">
    <source>
        <dbReference type="Proteomes" id="UP000095286"/>
    </source>
</evidence>
<evidence type="ECO:0000313" key="2">
    <source>
        <dbReference type="WBParaSite" id="RSKR_0000259200.1"/>
    </source>
</evidence>
<accession>A0AC35TNQ2</accession>
<proteinExistence type="predicted"/>
<dbReference type="Proteomes" id="UP000095286">
    <property type="component" value="Unplaced"/>
</dbReference>
<dbReference type="WBParaSite" id="RSKR_0000259200.1">
    <property type="protein sequence ID" value="RSKR_0000259200.1"/>
    <property type="gene ID" value="RSKR_0000259200"/>
</dbReference>
<reference evidence="2" key="1">
    <citation type="submission" date="2016-11" db="UniProtKB">
        <authorList>
            <consortium name="WormBaseParasite"/>
        </authorList>
    </citation>
    <scope>IDENTIFICATION</scope>
    <source>
        <strain evidence="2">KR3021</strain>
    </source>
</reference>
<sequence length="437" mass="47058">MIFSTIFVLALAGSAFGQTALPTTSSAQQTTVVPPVQQTTVVPPVQQTTVTAPTNPPATSPVQQTTVVTPTFIPQQQQQCSTNLEGLYLDVVFILDSSKGTDPLGFNGERGALLAFASTGLVVSQTQPQAVRASIITAATKPVVVGDLNAYNSVSDFLRAVKTLSYVSNTGPSLDLAQALITADNVLSTSGRGTNIQKLIVVFTSADDYDCTIENSLSQSRSHRLASDEKSPCRIAANIKNSGIYILTIRLNFNDAPNLHVNGIASPCYALNNDEQMLPEFMKLLSWTNCYCPSSYTQNLHLTKCYKTAECLYLEETPTGYTSAQIAAGLDNGILVDILNQDKQDFVMNMTTNYRPVFIGLNQIGSSGTWKWDTGSSFSPVGSFNKFAGNDININNKCTYLDNDGLWHDTVCSAFEKANPYIYQVSACSAGKFCAAT</sequence>